<dbReference type="OrthoDB" id="1491239at2"/>
<reference evidence="2 3" key="1">
    <citation type="submission" date="2018-11" db="EMBL/GenBank/DDBJ databases">
        <authorList>
            <person name="Na S.W."/>
            <person name="Baik M."/>
        </authorList>
    </citation>
    <scope>NUCLEOTIDE SEQUENCE [LARGE SCALE GENOMIC DNA]</scope>
    <source>
        <strain evidence="2 3">E39</strain>
    </source>
</reference>
<dbReference type="AlphaFoldDB" id="A0A5P8E9L7"/>
<evidence type="ECO:0000256" key="1">
    <source>
        <dbReference type="SAM" id="SignalP"/>
    </source>
</evidence>
<accession>A0A5P8E9L7</accession>
<proteinExistence type="predicted"/>
<dbReference type="KEGG" id="alq:C7Y71_011605"/>
<dbReference type="Proteomes" id="UP000249375">
    <property type="component" value="Chromosome"/>
</dbReference>
<sequence length="442" mass="48869">MSNIKKVLCTMALILPTFTALAQTNGSNSPYSRYGFGLLGDGAQGFNKGMGGVAYGFSSNRDLNFKNPASYSAIDSLSLVFDIGLTLQNANIGTSRHKTNARNTSLDHVNVGFRAAKNLGVSLGLRPFSTIGYSISQDESNSLNSGEITQTDVYKGDGGLHEVYIGAGWRPFKPIAIGVNVGYLWGEMTHNVTASFSDATIYSRRREYAANISTYKLGFGLQYYQPISKKLSLTIGAAYQLGHEIDNAAKYYDQKLSSSAVITADTQFVKKAFQLPHTFGAGVMVNYKNKLKVGLDYTFQKWKDVKFPELNAKTGLYESVKGAFSNSHKMALGAEFIPNPESMHWGSHVRYRAGVSYTTPYLRINNGDGPASYAASIGVALPLIKTHGTYRATTYQNCNLLNFSAQFERVQPKHSWQIAENYIRFTIGITFNERWFQKWKVE</sequence>
<feature type="signal peptide" evidence="1">
    <location>
        <begin position="1"/>
        <end position="22"/>
    </location>
</feature>
<dbReference type="SUPFAM" id="SSF56935">
    <property type="entry name" value="Porins"/>
    <property type="match status" value="1"/>
</dbReference>
<name>A0A5P8E9L7_9BACT</name>
<dbReference type="Gene3D" id="2.40.160.60">
    <property type="entry name" value="Outer membrane protein transport protein (OMPP1/FadL/TodX)"/>
    <property type="match status" value="1"/>
</dbReference>
<feature type="chain" id="PRO_5024420492" description="Outer membrane protein" evidence="1">
    <location>
        <begin position="23"/>
        <end position="442"/>
    </location>
</feature>
<keyword evidence="3" id="KW-1185">Reference proteome</keyword>
<protein>
    <recommendedName>
        <fullName evidence="4">Outer membrane protein</fullName>
    </recommendedName>
</protein>
<organism evidence="2 3">
    <name type="scientific">Pseudoprevotella muciniphila</name>
    <dbReference type="NCBI Taxonomy" id="2133944"/>
    <lineage>
        <taxon>Bacteria</taxon>
        <taxon>Pseudomonadati</taxon>
        <taxon>Bacteroidota</taxon>
        <taxon>Bacteroidia</taxon>
        <taxon>Bacteroidales</taxon>
        <taxon>Prevotellaceae</taxon>
        <taxon>Pseudoprevotella</taxon>
    </lineage>
</organism>
<dbReference type="EMBL" id="CP033459">
    <property type="protein sequence ID" value="QFQ13597.1"/>
    <property type="molecule type" value="Genomic_DNA"/>
</dbReference>
<gene>
    <name evidence="2" type="ORF">C7Y71_011605</name>
</gene>
<keyword evidence="1" id="KW-0732">Signal</keyword>
<evidence type="ECO:0000313" key="3">
    <source>
        <dbReference type="Proteomes" id="UP000249375"/>
    </source>
</evidence>
<evidence type="ECO:0000313" key="2">
    <source>
        <dbReference type="EMBL" id="QFQ13597.1"/>
    </source>
</evidence>
<evidence type="ECO:0008006" key="4">
    <source>
        <dbReference type="Google" id="ProtNLM"/>
    </source>
</evidence>